<organism evidence="2 3">
    <name type="scientific">Kangiella marina</name>
    <dbReference type="NCBI Taxonomy" id="1079178"/>
    <lineage>
        <taxon>Bacteria</taxon>
        <taxon>Pseudomonadati</taxon>
        <taxon>Pseudomonadota</taxon>
        <taxon>Gammaproteobacteria</taxon>
        <taxon>Kangiellales</taxon>
        <taxon>Kangiellaceae</taxon>
        <taxon>Kangiella</taxon>
    </lineage>
</organism>
<accession>A0ABP8IFD7</accession>
<gene>
    <name evidence="2" type="ORF">GCM10023151_06860</name>
</gene>
<evidence type="ECO:0000313" key="2">
    <source>
        <dbReference type="EMBL" id="GAA4357645.1"/>
    </source>
</evidence>
<dbReference type="InterPro" id="IPR050491">
    <property type="entry name" value="AmpC-like"/>
</dbReference>
<dbReference type="InterPro" id="IPR012338">
    <property type="entry name" value="Beta-lactam/transpept-like"/>
</dbReference>
<reference evidence="3" key="1">
    <citation type="journal article" date="2019" name="Int. J. Syst. Evol. Microbiol.">
        <title>The Global Catalogue of Microorganisms (GCM) 10K type strain sequencing project: providing services to taxonomists for standard genome sequencing and annotation.</title>
        <authorList>
            <consortium name="The Broad Institute Genomics Platform"/>
            <consortium name="The Broad Institute Genome Sequencing Center for Infectious Disease"/>
            <person name="Wu L."/>
            <person name="Ma J."/>
        </authorList>
    </citation>
    <scope>NUCLEOTIDE SEQUENCE [LARGE SCALE GENOMIC DNA]</scope>
    <source>
        <strain evidence="3">JCM 17728</strain>
    </source>
</reference>
<proteinExistence type="predicted"/>
<evidence type="ECO:0000259" key="1">
    <source>
        <dbReference type="Pfam" id="PF00144"/>
    </source>
</evidence>
<dbReference type="PANTHER" id="PTHR46825:SF12">
    <property type="entry name" value="PENICILLIN-BINDING PROTEIN 4"/>
    <property type="match status" value="1"/>
</dbReference>
<dbReference type="Gene3D" id="3.40.710.10">
    <property type="entry name" value="DD-peptidase/beta-lactamase superfamily"/>
    <property type="match status" value="1"/>
</dbReference>
<dbReference type="InterPro" id="IPR001466">
    <property type="entry name" value="Beta-lactam-related"/>
</dbReference>
<sequence length="517" mass="59341">MMIINKFSIFFIFSLYLTLFLCSPVNAKEGHPKSISSLEQTIVEQDKLLYDAIFNSQDEEYLKDLFEVDLEFYHDKGGLMFKSGEAFLNGWLRIWALQETGKKNWQRRELLSTEVYPLNNYGALQIGTHRFYETRPDGIEFAMDDAKFVHLWKVKDKKWKLARIVSYDHQPITTPPLEITEETVLKLKGWMQELNVPAVGIGLINDGKTTYSKVFGNQSEGVKASSNTIFKVASITKPVSALVTLKMVDQGLWDLDEPLANYWTDPDVVNDPRNKKLTTRHVLNQLSGLPNWRFLTDSGKLNFLFDPGEKFEYSGEGFEYLKKAVEHKFSRPFESIAHKVLFNKAEMNNTKFWWDETVEQSMYAENFNEDGKQYKTEKYYKALAAGNILSTTDDYLKFGEHVLAGAGLEPELFAEIQKPHSSMIDDLLTYGYGWMNLKLSNGNHVIYHDGRDPGVRTIIIFIPSTNQGIVILTNGDNGDLLYRKLLSELSPLTADFVSQFNKAVEIYLARQKQSEHN</sequence>
<dbReference type="EMBL" id="BAABFV010000001">
    <property type="protein sequence ID" value="GAA4357645.1"/>
    <property type="molecule type" value="Genomic_DNA"/>
</dbReference>
<evidence type="ECO:0000313" key="3">
    <source>
        <dbReference type="Proteomes" id="UP001501011"/>
    </source>
</evidence>
<dbReference type="Proteomes" id="UP001501011">
    <property type="component" value="Unassembled WGS sequence"/>
</dbReference>
<dbReference type="RefSeq" id="WP_345291800.1">
    <property type="nucleotide sequence ID" value="NZ_BAABFV010000001.1"/>
</dbReference>
<dbReference type="Gene3D" id="3.10.450.50">
    <property type="match status" value="1"/>
</dbReference>
<dbReference type="PANTHER" id="PTHR46825">
    <property type="entry name" value="D-ALANYL-D-ALANINE-CARBOXYPEPTIDASE/ENDOPEPTIDASE AMPH"/>
    <property type="match status" value="1"/>
</dbReference>
<comment type="caution">
    <text evidence="2">The sequence shown here is derived from an EMBL/GenBank/DDBJ whole genome shotgun (WGS) entry which is preliminary data.</text>
</comment>
<keyword evidence="3" id="KW-1185">Reference proteome</keyword>
<name>A0ABP8IFD7_9GAMM</name>
<dbReference type="SUPFAM" id="SSF54427">
    <property type="entry name" value="NTF2-like"/>
    <property type="match status" value="1"/>
</dbReference>
<feature type="domain" description="Beta-lactamase-related" evidence="1">
    <location>
        <begin position="191"/>
        <end position="478"/>
    </location>
</feature>
<protein>
    <recommendedName>
        <fullName evidence="1">Beta-lactamase-related domain-containing protein</fullName>
    </recommendedName>
</protein>
<dbReference type="Pfam" id="PF00144">
    <property type="entry name" value="Beta-lactamase"/>
    <property type="match status" value="1"/>
</dbReference>
<dbReference type="InterPro" id="IPR032710">
    <property type="entry name" value="NTF2-like_dom_sf"/>
</dbReference>
<dbReference type="SUPFAM" id="SSF56601">
    <property type="entry name" value="beta-lactamase/transpeptidase-like"/>
    <property type="match status" value="1"/>
</dbReference>